<gene>
    <name evidence="1" type="ORF">ACOLOM_LOCUS4744</name>
</gene>
<evidence type="ECO:0000313" key="2">
    <source>
        <dbReference type="Proteomes" id="UP000789525"/>
    </source>
</evidence>
<keyword evidence="2" id="KW-1185">Reference proteome</keyword>
<reference evidence="1" key="1">
    <citation type="submission" date="2021-06" db="EMBL/GenBank/DDBJ databases">
        <authorList>
            <person name="Kallberg Y."/>
            <person name="Tangrot J."/>
            <person name="Rosling A."/>
        </authorList>
    </citation>
    <scope>NUCLEOTIDE SEQUENCE</scope>
    <source>
        <strain evidence="1">CL356</strain>
    </source>
</reference>
<organism evidence="1 2">
    <name type="scientific">Acaulospora colombiana</name>
    <dbReference type="NCBI Taxonomy" id="27376"/>
    <lineage>
        <taxon>Eukaryota</taxon>
        <taxon>Fungi</taxon>
        <taxon>Fungi incertae sedis</taxon>
        <taxon>Mucoromycota</taxon>
        <taxon>Glomeromycotina</taxon>
        <taxon>Glomeromycetes</taxon>
        <taxon>Diversisporales</taxon>
        <taxon>Acaulosporaceae</taxon>
        <taxon>Acaulospora</taxon>
    </lineage>
</organism>
<dbReference type="Proteomes" id="UP000789525">
    <property type="component" value="Unassembled WGS sequence"/>
</dbReference>
<evidence type="ECO:0000313" key="1">
    <source>
        <dbReference type="EMBL" id="CAG8548222.1"/>
    </source>
</evidence>
<accession>A0ACA9LV06</accession>
<comment type="caution">
    <text evidence="1">The sequence shown here is derived from an EMBL/GenBank/DDBJ whole genome shotgun (WGS) entry which is preliminary data.</text>
</comment>
<name>A0ACA9LV06_9GLOM</name>
<dbReference type="EMBL" id="CAJVPT010008091">
    <property type="protein sequence ID" value="CAG8548222.1"/>
    <property type="molecule type" value="Genomic_DNA"/>
</dbReference>
<protein>
    <submittedName>
        <fullName evidence="1">10788_t:CDS:1</fullName>
    </submittedName>
</protein>
<sequence length="408" mass="46792">MGAVFSRFQPKAEDNYEKILSELDEKIRRAEIRLREIRIRERNALIILIVYSLIAYVTYVAGYWYFVYMSTEEEGWDLLKLAPVFTGPFLIVIGYKFETLWYRRKEANEQAQLEQLKAKQKLKIEELKKKTAYYITKNLLERYDSPKETHQPNLPLPQGQKGLVPRPVQPVNPNMRQPLSPNPQAILTSREVKGEKADMTPLSGNDASRPNNYSPNSITPVQRHWYDKLVDVLVGEDEQKYALICQNCFTWNGLAFPTEFEDVQYFCKKCNHFNPSRRSQRNGITSLDVLPSISSISNGTNNINSSNGDTFSMGNSGLNDITTPTPRRGRSTTPKPMSRNSSSDPEKSVEKDDYDDDGVAVSKRLASRSTSRRRRSSRSQNRLANRQGSDDDAKPYVLDNDNINDREE</sequence>
<proteinExistence type="predicted"/>